<keyword evidence="1" id="KW-0732">Signal</keyword>
<dbReference type="EMBL" id="JAINZZ010000008">
    <property type="protein sequence ID" value="MBY8877996.1"/>
    <property type="molecule type" value="Genomic_DNA"/>
</dbReference>
<dbReference type="SUPFAM" id="SSF50370">
    <property type="entry name" value="Ricin B-like lectins"/>
    <property type="match status" value="1"/>
</dbReference>
<dbReference type="RefSeq" id="WP_222962135.1">
    <property type="nucleotide sequence ID" value="NZ_JAINZZ010000008.1"/>
</dbReference>
<name>A0ABS7Q573_9ACTN</name>
<sequence>MRTRSLLSLTAATAALLFPAAPAHAAGTGTYRIQLAGTNRCLAASEGLIGGALRVCGPSTVWTVRAMDDGTVQFVEPAGEGRCLGLSPAVVFPPALWLSTCGASPDRWRVEVTDGSSLVALALDDAPFGTLTSIGNRAAAAGDGAAEWLVRPVDSAEQ</sequence>
<evidence type="ECO:0000313" key="2">
    <source>
        <dbReference type="EMBL" id="MBY8877996.1"/>
    </source>
</evidence>
<feature type="chain" id="PRO_5047213300" evidence="1">
    <location>
        <begin position="26"/>
        <end position="158"/>
    </location>
</feature>
<reference evidence="2 3" key="1">
    <citation type="submission" date="2021-08" db="EMBL/GenBank/DDBJ databases">
        <title>WGS of actinomycetes from Thailand.</title>
        <authorList>
            <person name="Thawai C."/>
        </authorList>
    </citation>
    <scope>NUCLEOTIDE SEQUENCE [LARGE SCALE GENOMIC DNA]</scope>
    <source>
        <strain evidence="2 3">PLK6-54</strain>
    </source>
</reference>
<protein>
    <submittedName>
        <fullName evidence="2">RICIN domain-containing protein</fullName>
    </submittedName>
</protein>
<evidence type="ECO:0000313" key="3">
    <source>
        <dbReference type="Proteomes" id="UP000778578"/>
    </source>
</evidence>
<comment type="caution">
    <text evidence="2">The sequence shown here is derived from an EMBL/GenBank/DDBJ whole genome shotgun (WGS) entry which is preliminary data.</text>
</comment>
<dbReference type="InterPro" id="IPR035992">
    <property type="entry name" value="Ricin_B-like_lectins"/>
</dbReference>
<evidence type="ECO:0000256" key="1">
    <source>
        <dbReference type="SAM" id="SignalP"/>
    </source>
</evidence>
<feature type="signal peptide" evidence="1">
    <location>
        <begin position="1"/>
        <end position="25"/>
    </location>
</feature>
<accession>A0ABS7Q573</accession>
<dbReference type="Proteomes" id="UP000778578">
    <property type="component" value="Unassembled WGS sequence"/>
</dbReference>
<organism evidence="2 3">
    <name type="scientific">Actinacidiphila acidipaludis</name>
    <dbReference type="NCBI Taxonomy" id="2873382"/>
    <lineage>
        <taxon>Bacteria</taxon>
        <taxon>Bacillati</taxon>
        <taxon>Actinomycetota</taxon>
        <taxon>Actinomycetes</taxon>
        <taxon>Kitasatosporales</taxon>
        <taxon>Streptomycetaceae</taxon>
        <taxon>Actinacidiphila</taxon>
    </lineage>
</organism>
<keyword evidence="3" id="KW-1185">Reference proteome</keyword>
<dbReference type="Gene3D" id="2.80.10.50">
    <property type="match status" value="1"/>
</dbReference>
<gene>
    <name evidence="2" type="ORF">K7862_10185</name>
</gene>
<proteinExistence type="predicted"/>
<dbReference type="CDD" id="cd00161">
    <property type="entry name" value="beta-trefoil_Ricin-like"/>
    <property type="match status" value="1"/>
</dbReference>